<evidence type="ECO:0000256" key="7">
    <source>
        <dbReference type="ARBA" id="ARBA00023136"/>
    </source>
</evidence>
<evidence type="ECO:0000313" key="12">
    <source>
        <dbReference type="Ensembl" id="ENSMALP00000017461.1"/>
    </source>
</evidence>
<evidence type="ECO:0000256" key="2">
    <source>
        <dbReference type="ARBA" id="ARBA00004308"/>
    </source>
</evidence>
<dbReference type="CDD" id="cd00112">
    <property type="entry name" value="LDLa"/>
    <property type="match status" value="7"/>
</dbReference>
<name>A0A3Q3QQ50_MONAL</name>
<comment type="caution">
    <text evidence="10">Lacks conserved residue(s) required for the propagation of feature annotation.</text>
</comment>
<dbReference type="GO" id="GO:0016192">
    <property type="term" value="P:vesicle-mediated transport"/>
    <property type="evidence" value="ECO:0007669"/>
    <property type="project" value="UniProtKB-ARBA"/>
</dbReference>
<keyword evidence="13" id="KW-1185">Reference proteome</keyword>
<keyword evidence="8 10" id="KW-1015">Disulfide bond</keyword>
<dbReference type="GO" id="GO:0005886">
    <property type="term" value="C:plasma membrane"/>
    <property type="evidence" value="ECO:0007669"/>
    <property type="project" value="TreeGrafter"/>
</dbReference>
<evidence type="ECO:0000256" key="1">
    <source>
        <dbReference type="ARBA" id="ARBA00004167"/>
    </source>
</evidence>
<feature type="disulfide bond" evidence="10">
    <location>
        <begin position="145"/>
        <end position="163"/>
    </location>
</feature>
<feature type="disulfide bond" evidence="10">
    <location>
        <begin position="49"/>
        <end position="64"/>
    </location>
</feature>
<accession>A0A3Q3QQ50</accession>
<feature type="disulfide bond" evidence="10">
    <location>
        <begin position="193"/>
        <end position="208"/>
    </location>
</feature>
<evidence type="ECO:0000256" key="10">
    <source>
        <dbReference type="PROSITE-ProRule" id="PRU00124"/>
    </source>
</evidence>
<dbReference type="PANTHER" id="PTHR24270">
    <property type="entry name" value="LOW-DENSITY LIPOPROTEIN RECEPTOR-RELATED"/>
    <property type="match status" value="1"/>
</dbReference>
<feature type="chain" id="PRO_5018602418" evidence="11">
    <location>
        <begin position="30"/>
        <end position="354"/>
    </location>
</feature>
<dbReference type="Proteomes" id="UP000261600">
    <property type="component" value="Unplaced"/>
</dbReference>
<dbReference type="PROSITE" id="PS50068">
    <property type="entry name" value="LDLRA_2"/>
    <property type="match status" value="7"/>
</dbReference>
<dbReference type="InterPro" id="IPR002172">
    <property type="entry name" value="LDrepeatLR_classA_rpt"/>
</dbReference>
<proteinExistence type="predicted"/>
<feature type="disulfide bond" evidence="10">
    <location>
        <begin position="276"/>
        <end position="291"/>
    </location>
</feature>
<feature type="disulfide bond" evidence="10">
    <location>
        <begin position="243"/>
        <end position="258"/>
    </location>
</feature>
<feature type="disulfide bond" evidence="10">
    <location>
        <begin position="157"/>
        <end position="172"/>
    </location>
</feature>
<reference evidence="12" key="2">
    <citation type="submission" date="2025-09" db="UniProtKB">
        <authorList>
            <consortium name="Ensembl"/>
        </authorList>
    </citation>
    <scope>IDENTIFICATION</scope>
</reference>
<keyword evidence="4 11" id="KW-0732">Signal</keyword>
<comment type="subcellular location">
    <subcellularLocation>
        <location evidence="2">Endomembrane system</location>
    </subcellularLocation>
    <subcellularLocation>
        <location evidence="1">Membrane</location>
        <topology evidence="1">Single-pass membrane protein</topology>
    </subcellularLocation>
</comment>
<evidence type="ECO:0000256" key="3">
    <source>
        <dbReference type="ARBA" id="ARBA00022692"/>
    </source>
</evidence>
<feature type="signal peptide" evidence="11">
    <location>
        <begin position="1"/>
        <end position="29"/>
    </location>
</feature>
<dbReference type="Pfam" id="PF00057">
    <property type="entry name" value="Ldl_recept_a"/>
    <property type="match status" value="7"/>
</dbReference>
<organism evidence="12 13">
    <name type="scientific">Monopterus albus</name>
    <name type="common">Swamp eel</name>
    <dbReference type="NCBI Taxonomy" id="43700"/>
    <lineage>
        <taxon>Eukaryota</taxon>
        <taxon>Metazoa</taxon>
        <taxon>Chordata</taxon>
        <taxon>Craniata</taxon>
        <taxon>Vertebrata</taxon>
        <taxon>Euteleostomi</taxon>
        <taxon>Actinopterygii</taxon>
        <taxon>Neopterygii</taxon>
        <taxon>Teleostei</taxon>
        <taxon>Neoteleostei</taxon>
        <taxon>Acanthomorphata</taxon>
        <taxon>Anabantaria</taxon>
        <taxon>Synbranchiformes</taxon>
        <taxon>Synbranchidae</taxon>
        <taxon>Monopterus</taxon>
    </lineage>
</organism>
<feature type="disulfide bond" evidence="10">
    <location>
        <begin position="138"/>
        <end position="150"/>
    </location>
</feature>
<dbReference type="PRINTS" id="PR00261">
    <property type="entry name" value="LDLRECEPTOR"/>
</dbReference>
<dbReference type="PANTHER" id="PTHR24270:SF8">
    <property type="entry name" value="LD11117P-RELATED"/>
    <property type="match status" value="1"/>
</dbReference>
<evidence type="ECO:0000256" key="6">
    <source>
        <dbReference type="ARBA" id="ARBA00022989"/>
    </source>
</evidence>
<dbReference type="STRING" id="43700.ENSMALP00000017461"/>
<evidence type="ECO:0000256" key="5">
    <source>
        <dbReference type="ARBA" id="ARBA00022737"/>
    </source>
</evidence>
<dbReference type="PROSITE" id="PS01209">
    <property type="entry name" value="LDLRA_1"/>
    <property type="match status" value="5"/>
</dbReference>
<dbReference type="SUPFAM" id="SSF57424">
    <property type="entry name" value="LDL receptor-like module"/>
    <property type="match status" value="7"/>
</dbReference>
<dbReference type="InterPro" id="IPR023415">
    <property type="entry name" value="LDLR_class-A_CS"/>
</dbReference>
<evidence type="ECO:0000256" key="4">
    <source>
        <dbReference type="ARBA" id="ARBA00022729"/>
    </source>
</evidence>
<evidence type="ECO:0000256" key="11">
    <source>
        <dbReference type="SAM" id="SignalP"/>
    </source>
</evidence>
<keyword evidence="5" id="KW-0677">Repeat</keyword>
<feature type="disulfide bond" evidence="10">
    <location>
        <begin position="117"/>
        <end position="132"/>
    </location>
</feature>
<feature type="disulfide bond" evidence="10">
    <location>
        <begin position="30"/>
        <end position="42"/>
    </location>
</feature>
<dbReference type="Ensembl" id="ENSMALT00000017802.1">
    <property type="protein sequence ID" value="ENSMALP00000017461.1"/>
    <property type="gene ID" value="ENSMALG00000012180.1"/>
</dbReference>
<keyword evidence="7" id="KW-0472">Membrane</keyword>
<dbReference type="AlphaFoldDB" id="A0A3Q3QQ50"/>
<dbReference type="FunFam" id="4.10.400.10:FF:000034">
    <property type="entry name" value="Low-density lipoprotein receptor-related protein 2"/>
    <property type="match status" value="1"/>
</dbReference>
<dbReference type="Gene3D" id="4.10.400.10">
    <property type="entry name" value="Low-density Lipoprotein Receptor"/>
    <property type="match status" value="7"/>
</dbReference>
<keyword evidence="9" id="KW-0325">Glycoprotein</keyword>
<keyword evidence="6" id="KW-1133">Transmembrane helix</keyword>
<feature type="disulfide bond" evidence="10">
    <location>
        <begin position="37"/>
        <end position="55"/>
    </location>
</feature>
<dbReference type="InterPro" id="IPR050685">
    <property type="entry name" value="LDLR"/>
</dbReference>
<protein>
    <submittedName>
        <fullName evidence="12">Uncharacterized protein</fullName>
    </submittedName>
</protein>
<dbReference type="GO" id="GO:0012505">
    <property type="term" value="C:endomembrane system"/>
    <property type="evidence" value="ECO:0007669"/>
    <property type="project" value="UniProtKB-SubCell"/>
</dbReference>
<keyword evidence="3" id="KW-0812">Transmembrane</keyword>
<reference evidence="12" key="1">
    <citation type="submission" date="2025-08" db="UniProtKB">
        <authorList>
            <consortium name="Ensembl"/>
        </authorList>
    </citation>
    <scope>IDENTIFICATION</scope>
</reference>
<evidence type="ECO:0000256" key="8">
    <source>
        <dbReference type="ARBA" id="ARBA00023157"/>
    </source>
</evidence>
<feature type="disulfide bond" evidence="10">
    <location>
        <begin position="326"/>
        <end position="341"/>
    </location>
</feature>
<dbReference type="InterPro" id="IPR036055">
    <property type="entry name" value="LDL_receptor-like_sf"/>
</dbReference>
<dbReference type="SMART" id="SM00192">
    <property type="entry name" value="LDLa"/>
    <property type="match status" value="7"/>
</dbReference>
<evidence type="ECO:0000256" key="9">
    <source>
        <dbReference type="ARBA" id="ARBA00023180"/>
    </source>
</evidence>
<evidence type="ECO:0000313" key="13">
    <source>
        <dbReference type="Proteomes" id="UP000261600"/>
    </source>
</evidence>
<sequence length="354" mass="38108">MTARPFIFCSPSCSLFLFCLSLFVGQISGCSQGQWQCGDGSCIPDLWRCDGSGDCLDGSDEMDCAVLNACFAKLLTFHFLSWCLVSSYPALPGSPKCPPGQFPCLDSVGCVDVSARCDGQSQCPTGSDEENCTATKGCLDSDWSCRNYICIPKELRCSGLNDCMDNSDEEGCGEKEDFKCKDHRSCISRNLVCDGHAHCQDGSDEVDCSLVASPAIRLNILRCRRGFELCADGTECILSSHVCDGEQDCQDGSDELECDDFLCKDRRGCISKSLVCDGRAHCLDGSDEVNCPSVSITTSQPNALKCRIGSKLCNDGRECVLHSHICDGEADCVDGSDEQGCPEACSQGYFAVNS</sequence>